<reference evidence="5" key="1">
    <citation type="journal article" date="2019" name="Int. J. Syst. Evol. Microbiol.">
        <title>The Global Catalogue of Microorganisms (GCM) 10K type strain sequencing project: providing services to taxonomists for standard genome sequencing and annotation.</title>
        <authorList>
            <consortium name="The Broad Institute Genomics Platform"/>
            <consortium name="The Broad Institute Genome Sequencing Center for Infectious Disease"/>
            <person name="Wu L."/>
            <person name="Ma J."/>
        </authorList>
    </citation>
    <scope>NUCLEOTIDE SEQUENCE [LARGE SCALE GENOMIC DNA]</scope>
    <source>
        <strain evidence="5">NBRC 103166</strain>
    </source>
</reference>
<dbReference type="Pfam" id="PF13286">
    <property type="entry name" value="HD_assoc"/>
    <property type="match status" value="1"/>
</dbReference>
<organism evidence="4 5">
    <name type="scientific">Psychromonas marina</name>
    <dbReference type="NCBI Taxonomy" id="88364"/>
    <lineage>
        <taxon>Bacteria</taxon>
        <taxon>Pseudomonadati</taxon>
        <taxon>Pseudomonadota</taxon>
        <taxon>Gammaproteobacteria</taxon>
        <taxon>Alteromonadales</taxon>
        <taxon>Psychromonadaceae</taxon>
        <taxon>Psychromonas</taxon>
    </lineage>
</organism>
<dbReference type="SUPFAM" id="SSF109604">
    <property type="entry name" value="HD-domain/PDEase-like"/>
    <property type="match status" value="1"/>
</dbReference>
<keyword evidence="5" id="KW-1185">Reference proteome</keyword>
<dbReference type="InterPro" id="IPR050135">
    <property type="entry name" value="dGTPase-like"/>
</dbReference>
<protein>
    <recommendedName>
        <fullName evidence="2">Deoxyguanosinetriphosphate triphosphohydrolase-like protein</fullName>
    </recommendedName>
</protein>
<dbReference type="InterPro" id="IPR006261">
    <property type="entry name" value="dGTPase"/>
</dbReference>
<proteinExistence type="inferred from homology"/>
<dbReference type="InterPro" id="IPR026875">
    <property type="entry name" value="PHydrolase_assoc_dom"/>
</dbReference>
<dbReference type="Pfam" id="PF01966">
    <property type="entry name" value="HD"/>
    <property type="match status" value="1"/>
</dbReference>
<dbReference type="InterPro" id="IPR006674">
    <property type="entry name" value="HD_domain"/>
</dbReference>
<evidence type="ECO:0000259" key="3">
    <source>
        <dbReference type="PROSITE" id="PS51831"/>
    </source>
</evidence>
<dbReference type="EMBL" id="BSPQ01000002">
    <property type="protein sequence ID" value="GLS90227.1"/>
    <property type="molecule type" value="Genomic_DNA"/>
</dbReference>
<name>A0ABQ6DYQ5_9GAMM</name>
<dbReference type="PROSITE" id="PS51831">
    <property type="entry name" value="HD"/>
    <property type="match status" value="1"/>
</dbReference>
<keyword evidence="1 2" id="KW-0378">Hydrolase</keyword>
<evidence type="ECO:0000313" key="5">
    <source>
        <dbReference type="Proteomes" id="UP001157353"/>
    </source>
</evidence>
<dbReference type="InterPro" id="IPR023023">
    <property type="entry name" value="dNTPase_2"/>
</dbReference>
<feature type="domain" description="HD" evidence="3">
    <location>
        <begin position="66"/>
        <end position="259"/>
    </location>
</feature>
<dbReference type="NCBIfam" id="TIGR01353">
    <property type="entry name" value="dGTP_triPase"/>
    <property type="match status" value="1"/>
</dbReference>
<evidence type="ECO:0000256" key="1">
    <source>
        <dbReference type="ARBA" id="ARBA00022801"/>
    </source>
</evidence>
<accession>A0ABQ6DYQ5</accession>
<dbReference type="HAMAP" id="MF_01212">
    <property type="entry name" value="dGTPase_type2"/>
    <property type="match status" value="1"/>
</dbReference>
<dbReference type="CDD" id="cd00077">
    <property type="entry name" value="HDc"/>
    <property type="match status" value="1"/>
</dbReference>
<dbReference type="NCBIfam" id="NF041026">
    <property type="entry name" value="antiphage_dGTPase"/>
    <property type="match status" value="1"/>
</dbReference>
<dbReference type="PANTHER" id="PTHR11373:SF40">
    <property type="entry name" value="DEOXYGUANOSINETRIPHOSPHATE TRIPHOSPHOHYDROLASE-LIKE PROTEIN 2"/>
    <property type="match status" value="1"/>
</dbReference>
<dbReference type="Gene3D" id="1.10.3210.10">
    <property type="entry name" value="Hypothetical protein af1432"/>
    <property type="match status" value="1"/>
</dbReference>
<dbReference type="SMART" id="SM00471">
    <property type="entry name" value="HDc"/>
    <property type="match status" value="1"/>
</dbReference>
<dbReference type="RefSeq" id="WP_284203345.1">
    <property type="nucleotide sequence ID" value="NZ_BSPQ01000002.1"/>
</dbReference>
<comment type="similarity">
    <text evidence="2">Belongs to the dGTPase family. Type 2 subfamily.</text>
</comment>
<dbReference type="NCBIfam" id="NF003701">
    <property type="entry name" value="PRK05318.1"/>
    <property type="match status" value="1"/>
</dbReference>
<evidence type="ECO:0000256" key="2">
    <source>
        <dbReference type="HAMAP-Rule" id="MF_01212"/>
    </source>
</evidence>
<gene>
    <name evidence="4" type="ORF">GCM10007916_12940</name>
</gene>
<dbReference type="InterPro" id="IPR003607">
    <property type="entry name" value="HD/PDEase_dom"/>
</dbReference>
<evidence type="ECO:0000313" key="4">
    <source>
        <dbReference type="EMBL" id="GLS90227.1"/>
    </source>
</evidence>
<dbReference type="PANTHER" id="PTHR11373">
    <property type="entry name" value="DEOXYNUCLEOSIDE TRIPHOSPHATE TRIPHOSPHOHYDROLASE"/>
    <property type="match status" value="1"/>
</dbReference>
<comment type="caution">
    <text evidence="4">The sequence shown here is derived from an EMBL/GenBank/DDBJ whole genome shotgun (WGS) entry which is preliminary data.</text>
</comment>
<dbReference type="Proteomes" id="UP001157353">
    <property type="component" value="Unassembled WGS sequence"/>
</dbReference>
<sequence>MKNRTLQINEQWLQRLSDEPGKKRRLDKRSPFQRDKARVLHSAAFRRLQSKTQIHNNGLSDFYRTRLTHSLEVAQIGTGIVSHLAVIHPEFTSLLPSKSLVETICLSHDIGHPPFGHGGETALNYMMINDGGFEGNGQTFRILTQLEPYTEFNGMNLTRRSLLGLLKYPVSLSDISAPYPKDTSRSFRELKTEEWMPGKGIYEHDKSYFDAVLAPLCEADRELFSTLRAQRSTEQGHRKSRFKSFDCSIMEIADDIAYGVHDLEDAIAMGIVSKSLWQEKVATQLAEISDFCLSDQLTELTNDLFSAQHFKRKDAIGALVNALITSIRIDIVDPRFVEPLLAYNAFLETAMFKVLEILKSFVLNYVIKSPDLQILEYRGQQIVMELFEAFNAGPLRFLPEQVKQVYREQTDSSRQKRVIADYISSLTDNHALRLHASLFSSNQTTPMMGQHSF</sequence>